<dbReference type="OrthoDB" id="265044at2759"/>
<dbReference type="AlphaFoldDB" id="A0A2S6BQJ0"/>
<keyword evidence="7" id="KW-1185">Reference proteome</keyword>
<dbReference type="InterPro" id="IPR001806">
    <property type="entry name" value="Small_GTPase"/>
</dbReference>
<dbReference type="SMART" id="SM00175">
    <property type="entry name" value="RAB"/>
    <property type="match status" value="1"/>
</dbReference>
<dbReference type="InterPro" id="IPR051065">
    <property type="entry name" value="Ras-related_GTPase"/>
</dbReference>
<comment type="caution">
    <text evidence="6">The sequence shown here is derived from an EMBL/GenBank/DDBJ whole genome shotgun (WGS) entry which is preliminary data.</text>
</comment>
<dbReference type="SUPFAM" id="SSF52540">
    <property type="entry name" value="P-loop containing nucleoside triphosphate hydrolases"/>
    <property type="match status" value="1"/>
</dbReference>
<feature type="region of interest" description="Disordered" evidence="5">
    <location>
        <begin position="218"/>
        <end position="268"/>
    </location>
</feature>
<dbReference type="GO" id="GO:0005525">
    <property type="term" value="F:GTP binding"/>
    <property type="evidence" value="ECO:0007669"/>
    <property type="project" value="InterPro"/>
</dbReference>
<dbReference type="EMBL" id="PNEN01001799">
    <property type="protein sequence ID" value="PPJ49757.1"/>
    <property type="molecule type" value="Genomic_DNA"/>
</dbReference>
<accession>A0A2S6BQJ0</accession>
<keyword evidence="3" id="KW-0378">Hydrolase</keyword>
<dbReference type="GO" id="GO:0003925">
    <property type="term" value="F:G protein activity"/>
    <property type="evidence" value="ECO:0007669"/>
    <property type="project" value="UniProtKB-EC"/>
</dbReference>
<evidence type="ECO:0000256" key="5">
    <source>
        <dbReference type="SAM" id="MobiDB-lite"/>
    </source>
</evidence>
<dbReference type="EC" id="3.6.5.2" evidence="2"/>
<evidence type="ECO:0000256" key="3">
    <source>
        <dbReference type="ARBA" id="ARBA00022801"/>
    </source>
</evidence>
<evidence type="ECO:0000256" key="1">
    <source>
        <dbReference type="ARBA" id="ARBA00008344"/>
    </source>
</evidence>
<protein>
    <recommendedName>
        <fullName evidence="2">small monomeric GTPase</fullName>
        <ecNumber evidence="2">3.6.5.2</ecNumber>
    </recommendedName>
</protein>
<evidence type="ECO:0000313" key="6">
    <source>
        <dbReference type="EMBL" id="PPJ49757.1"/>
    </source>
</evidence>
<dbReference type="PROSITE" id="PS51421">
    <property type="entry name" value="RAS"/>
    <property type="match status" value="1"/>
</dbReference>
<gene>
    <name evidence="6" type="ORF">CBER1_02922</name>
</gene>
<dbReference type="Proteomes" id="UP000237631">
    <property type="component" value="Unassembled WGS sequence"/>
</dbReference>
<dbReference type="PROSITE" id="PS51419">
    <property type="entry name" value="RAB"/>
    <property type="match status" value="1"/>
</dbReference>
<sequence>MALALDKVSVVRQYLYSKQHIPSVRIAVLGCEGVGKRSLLQRFCYGSLIEQTRTSMMELEWHKHVAVQGRDVHIQFDLMNDGSLQQAQSNLLEYIQNNEAFMLVYDVTDQESFEVLRQICQLYSEIPHQRPWHAVPFFIVAAKIDRWRGGWAVPYRVGDEFANSVGATFLPMSALNGEGTQDAVMVDVVSRVLLSRFQNDGDPEPRSFPKIQIPASKELPSLPKHSSSLASVGQVTRLAETKTKRTPLGSDNSTSKTPSRENGLPPLASPTVVLLIATLESKVDTKSEP</sequence>
<evidence type="ECO:0000256" key="4">
    <source>
        <dbReference type="ARBA" id="ARBA00048098"/>
    </source>
</evidence>
<dbReference type="InterPro" id="IPR027417">
    <property type="entry name" value="P-loop_NTPase"/>
</dbReference>
<evidence type="ECO:0000313" key="7">
    <source>
        <dbReference type="Proteomes" id="UP000237631"/>
    </source>
</evidence>
<name>A0A2S6BQJ0_9PEZI</name>
<evidence type="ECO:0000256" key="2">
    <source>
        <dbReference type="ARBA" id="ARBA00011984"/>
    </source>
</evidence>
<dbReference type="Gene3D" id="3.40.50.300">
    <property type="entry name" value="P-loop containing nucleotide triphosphate hydrolases"/>
    <property type="match status" value="1"/>
</dbReference>
<dbReference type="PANTHER" id="PTHR45704">
    <property type="entry name" value="RAS-LIKE FAMILY MEMBER 11"/>
    <property type="match status" value="1"/>
</dbReference>
<proteinExistence type="inferred from homology"/>
<comment type="catalytic activity">
    <reaction evidence="4">
        <text>GTP + H2O = GDP + phosphate + H(+)</text>
        <dbReference type="Rhea" id="RHEA:19669"/>
        <dbReference type="ChEBI" id="CHEBI:15377"/>
        <dbReference type="ChEBI" id="CHEBI:15378"/>
        <dbReference type="ChEBI" id="CHEBI:37565"/>
        <dbReference type="ChEBI" id="CHEBI:43474"/>
        <dbReference type="ChEBI" id="CHEBI:58189"/>
        <dbReference type="EC" id="3.6.5.2"/>
    </reaction>
</comment>
<comment type="similarity">
    <text evidence="1">Belongs to the small GTPase superfamily. Ras family.</text>
</comment>
<organism evidence="6 7">
    <name type="scientific">Cercospora berteroae</name>
    <dbReference type="NCBI Taxonomy" id="357750"/>
    <lineage>
        <taxon>Eukaryota</taxon>
        <taxon>Fungi</taxon>
        <taxon>Dikarya</taxon>
        <taxon>Ascomycota</taxon>
        <taxon>Pezizomycotina</taxon>
        <taxon>Dothideomycetes</taxon>
        <taxon>Dothideomycetidae</taxon>
        <taxon>Mycosphaerellales</taxon>
        <taxon>Mycosphaerellaceae</taxon>
        <taxon>Cercospora</taxon>
    </lineage>
</organism>
<dbReference type="SMART" id="SM00173">
    <property type="entry name" value="RAS"/>
    <property type="match status" value="1"/>
</dbReference>
<reference evidence="7" key="1">
    <citation type="journal article" date="2017" name="bioRxiv">
        <title>Conservation of a gene cluster reveals novel cercosporin biosynthetic mechanisms and extends production to the genus Colletotrichum.</title>
        <authorList>
            <person name="de Jonge R."/>
            <person name="Ebert M.K."/>
            <person name="Huitt-Roehl C.R."/>
            <person name="Pal P."/>
            <person name="Suttle J.C."/>
            <person name="Spanner R.E."/>
            <person name="Neubauer J.D."/>
            <person name="Jurick W.M.II."/>
            <person name="Stott K.A."/>
            <person name="Secor G.A."/>
            <person name="Thomma B.P.H.J."/>
            <person name="Van de Peer Y."/>
            <person name="Townsend C.A."/>
            <person name="Bolton M.D."/>
        </authorList>
    </citation>
    <scope>NUCLEOTIDE SEQUENCE [LARGE SCALE GENOMIC DNA]</scope>
    <source>
        <strain evidence="7">CBS538.71</strain>
    </source>
</reference>
<dbReference type="STRING" id="357750.A0A2S6BQJ0"/>
<feature type="compositionally biased region" description="Polar residues" evidence="5">
    <location>
        <begin position="224"/>
        <end position="234"/>
    </location>
</feature>
<dbReference type="Pfam" id="PF00071">
    <property type="entry name" value="Ras"/>
    <property type="match status" value="1"/>
</dbReference>